<dbReference type="InterPro" id="IPR006189">
    <property type="entry name" value="CHASE_dom"/>
</dbReference>
<keyword evidence="21" id="KW-1185">Reference proteome</keyword>
<dbReference type="InterPro" id="IPR000700">
    <property type="entry name" value="PAS-assoc_C"/>
</dbReference>
<dbReference type="InterPro" id="IPR003661">
    <property type="entry name" value="HisK_dim/P_dom"/>
</dbReference>
<dbReference type="SUPFAM" id="SSF47384">
    <property type="entry name" value="Homodimeric domain of signal transducing histidine kinase"/>
    <property type="match status" value="1"/>
</dbReference>
<feature type="coiled-coil region" evidence="14">
    <location>
        <begin position="307"/>
        <end position="334"/>
    </location>
</feature>
<evidence type="ECO:0000256" key="11">
    <source>
        <dbReference type="ARBA" id="ARBA00023012"/>
    </source>
</evidence>
<dbReference type="Gene3D" id="3.30.565.10">
    <property type="entry name" value="Histidine kinase-like ATPase, C-terminal domain"/>
    <property type="match status" value="1"/>
</dbReference>
<protein>
    <recommendedName>
        <fullName evidence="3">histidine kinase</fullName>
        <ecNumber evidence="3">2.7.13.3</ecNumber>
    </recommendedName>
</protein>
<dbReference type="CDD" id="cd00130">
    <property type="entry name" value="PAS"/>
    <property type="match status" value="1"/>
</dbReference>
<keyword evidence="4 13" id="KW-0597">Phosphoprotein</keyword>
<dbReference type="Pfam" id="PF00989">
    <property type="entry name" value="PAS"/>
    <property type="match status" value="1"/>
</dbReference>
<evidence type="ECO:0000256" key="10">
    <source>
        <dbReference type="ARBA" id="ARBA00022989"/>
    </source>
</evidence>
<dbReference type="PROSITE" id="PS50839">
    <property type="entry name" value="CHASE"/>
    <property type="match status" value="1"/>
</dbReference>
<gene>
    <name evidence="20" type="ORF">AQPW35_10590</name>
</gene>
<evidence type="ECO:0000256" key="14">
    <source>
        <dbReference type="SAM" id="Coils"/>
    </source>
</evidence>
<keyword evidence="10" id="KW-1133">Transmembrane helix</keyword>
<dbReference type="SMART" id="SM01079">
    <property type="entry name" value="CHASE"/>
    <property type="match status" value="1"/>
</dbReference>
<keyword evidence="11" id="KW-0902">Two-component regulatory system</keyword>
<dbReference type="SMART" id="SM00388">
    <property type="entry name" value="HisKA"/>
    <property type="match status" value="1"/>
</dbReference>
<dbReference type="SMART" id="SM00091">
    <property type="entry name" value="PAS"/>
    <property type="match status" value="1"/>
</dbReference>
<dbReference type="Gene3D" id="1.10.287.130">
    <property type="match status" value="1"/>
</dbReference>
<dbReference type="InterPro" id="IPR004358">
    <property type="entry name" value="Sig_transdc_His_kin-like_C"/>
</dbReference>
<dbReference type="SMART" id="SM00086">
    <property type="entry name" value="PAC"/>
    <property type="match status" value="1"/>
</dbReference>
<feature type="domain" description="Histidine kinase" evidence="15">
    <location>
        <begin position="465"/>
        <end position="689"/>
    </location>
</feature>
<dbReference type="CDD" id="cd00156">
    <property type="entry name" value="REC"/>
    <property type="match status" value="1"/>
</dbReference>
<dbReference type="AlphaFoldDB" id="A0A480ATD4"/>
<dbReference type="InterPro" id="IPR035965">
    <property type="entry name" value="PAS-like_dom_sf"/>
</dbReference>
<dbReference type="InterPro" id="IPR013767">
    <property type="entry name" value="PAS_fold"/>
</dbReference>
<keyword evidence="9" id="KW-0067">ATP-binding</keyword>
<keyword evidence="14" id="KW-0175">Coiled coil</keyword>
<dbReference type="InterPro" id="IPR001789">
    <property type="entry name" value="Sig_transdc_resp-reg_receiver"/>
</dbReference>
<keyword evidence="6" id="KW-0812">Transmembrane</keyword>
<dbReference type="Gene3D" id="3.30.450.350">
    <property type="entry name" value="CHASE domain"/>
    <property type="match status" value="1"/>
</dbReference>
<dbReference type="InterPro" id="IPR011006">
    <property type="entry name" value="CheY-like_superfamily"/>
</dbReference>
<comment type="caution">
    <text evidence="20">The sequence shown here is derived from an EMBL/GenBank/DDBJ whole genome shotgun (WGS) entry which is preliminary data.</text>
</comment>
<dbReference type="GO" id="GO:0016020">
    <property type="term" value="C:membrane"/>
    <property type="evidence" value="ECO:0007669"/>
    <property type="project" value="UniProtKB-SubCell"/>
</dbReference>
<dbReference type="Pfam" id="PF00072">
    <property type="entry name" value="Response_reg"/>
    <property type="match status" value="1"/>
</dbReference>
<dbReference type="SUPFAM" id="SSF52172">
    <property type="entry name" value="CheY-like"/>
    <property type="match status" value="1"/>
</dbReference>
<dbReference type="InterPro" id="IPR036097">
    <property type="entry name" value="HisK_dim/P_sf"/>
</dbReference>
<dbReference type="Pfam" id="PF03924">
    <property type="entry name" value="CHASE"/>
    <property type="match status" value="1"/>
</dbReference>
<comment type="catalytic activity">
    <reaction evidence="1">
        <text>ATP + protein L-histidine = ADP + protein N-phospho-L-histidine.</text>
        <dbReference type="EC" id="2.7.13.3"/>
    </reaction>
</comment>
<dbReference type="PRINTS" id="PR00344">
    <property type="entry name" value="BCTRLSENSOR"/>
</dbReference>
<evidence type="ECO:0000313" key="20">
    <source>
        <dbReference type="EMBL" id="GCL61978.1"/>
    </source>
</evidence>
<reference evidence="21" key="1">
    <citation type="submission" date="2019-03" db="EMBL/GenBank/DDBJ databases">
        <title>Aquabacterium pictum sp.nov., the first bacteriochlorophyll a-containing freshwater bacterium in the genus Aquabacterium of the class Betaproteobacteria.</title>
        <authorList>
            <person name="Hirose S."/>
            <person name="Tank M."/>
            <person name="Hara E."/>
            <person name="Tamaki H."/>
            <person name="Takaichi S."/>
            <person name="Haruta S."/>
            <person name="Hanada S."/>
        </authorList>
    </citation>
    <scope>NUCLEOTIDE SEQUENCE [LARGE SCALE GENOMIC DNA]</scope>
    <source>
        <strain evidence="21">W35</strain>
    </source>
</reference>
<dbReference type="InterPro" id="IPR003594">
    <property type="entry name" value="HATPase_dom"/>
</dbReference>
<dbReference type="PROSITE" id="PS50110">
    <property type="entry name" value="RESPONSE_REGULATORY"/>
    <property type="match status" value="1"/>
</dbReference>
<evidence type="ECO:0000256" key="13">
    <source>
        <dbReference type="PROSITE-ProRule" id="PRU00169"/>
    </source>
</evidence>
<evidence type="ECO:0000256" key="5">
    <source>
        <dbReference type="ARBA" id="ARBA00022679"/>
    </source>
</evidence>
<accession>A0A480ATD4</accession>
<evidence type="ECO:0000313" key="21">
    <source>
        <dbReference type="Proteomes" id="UP000301751"/>
    </source>
</evidence>
<keyword evidence="5" id="KW-0808">Transferase</keyword>
<evidence type="ECO:0000259" key="16">
    <source>
        <dbReference type="PROSITE" id="PS50110"/>
    </source>
</evidence>
<evidence type="ECO:0000259" key="19">
    <source>
        <dbReference type="PROSITE" id="PS50839"/>
    </source>
</evidence>
<dbReference type="CDD" id="cd00082">
    <property type="entry name" value="HisKA"/>
    <property type="match status" value="1"/>
</dbReference>
<dbReference type="SUPFAM" id="SSF55785">
    <property type="entry name" value="PYP-like sensor domain (PAS domain)"/>
    <property type="match status" value="1"/>
</dbReference>
<comment type="subcellular location">
    <subcellularLocation>
        <location evidence="2">Membrane</location>
    </subcellularLocation>
</comment>
<dbReference type="Proteomes" id="UP000301751">
    <property type="component" value="Unassembled WGS sequence"/>
</dbReference>
<dbReference type="Gene3D" id="3.30.450.20">
    <property type="entry name" value="PAS domain"/>
    <property type="match status" value="1"/>
</dbReference>
<dbReference type="SMART" id="SM00387">
    <property type="entry name" value="HATPase_c"/>
    <property type="match status" value="1"/>
</dbReference>
<evidence type="ECO:0000256" key="2">
    <source>
        <dbReference type="ARBA" id="ARBA00004370"/>
    </source>
</evidence>
<evidence type="ECO:0000256" key="1">
    <source>
        <dbReference type="ARBA" id="ARBA00000085"/>
    </source>
</evidence>
<dbReference type="GO" id="GO:0005524">
    <property type="term" value="F:ATP binding"/>
    <property type="evidence" value="ECO:0007669"/>
    <property type="project" value="UniProtKB-KW"/>
</dbReference>
<dbReference type="NCBIfam" id="TIGR00229">
    <property type="entry name" value="sensory_box"/>
    <property type="match status" value="1"/>
</dbReference>
<evidence type="ECO:0000256" key="9">
    <source>
        <dbReference type="ARBA" id="ARBA00022840"/>
    </source>
</evidence>
<dbReference type="EMBL" id="BJCL01000002">
    <property type="protein sequence ID" value="GCL61978.1"/>
    <property type="molecule type" value="Genomic_DNA"/>
</dbReference>
<dbReference type="EC" id="2.7.13.3" evidence="3"/>
<proteinExistence type="predicted"/>
<dbReference type="InterPro" id="IPR000014">
    <property type="entry name" value="PAS"/>
</dbReference>
<evidence type="ECO:0000256" key="6">
    <source>
        <dbReference type="ARBA" id="ARBA00022692"/>
    </source>
</evidence>
<keyword evidence="8" id="KW-0418">Kinase</keyword>
<feature type="domain" description="Response regulatory" evidence="16">
    <location>
        <begin position="711"/>
        <end position="827"/>
    </location>
</feature>
<evidence type="ECO:0000259" key="17">
    <source>
        <dbReference type="PROSITE" id="PS50112"/>
    </source>
</evidence>
<dbReference type="PROSITE" id="PS50109">
    <property type="entry name" value="HIS_KIN"/>
    <property type="match status" value="1"/>
</dbReference>
<dbReference type="Gene3D" id="3.40.50.2300">
    <property type="match status" value="1"/>
</dbReference>
<evidence type="ECO:0000256" key="8">
    <source>
        <dbReference type="ARBA" id="ARBA00022777"/>
    </source>
</evidence>
<evidence type="ECO:0000256" key="7">
    <source>
        <dbReference type="ARBA" id="ARBA00022741"/>
    </source>
</evidence>
<keyword evidence="7" id="KW-0547">Nucleotide-binding</keyword>
<dbReference type="InterPro" id="IPR005467">
    <property type="entry name" value="His_kinase_dom"/>
</dbReference>
<evidence type="ECO:0000256" key="3">
    <source>
        <dbReference type="ARBA" id="ARBA00012438"/>
    </source>
</evidence>
<dbReference type="InterPro" id="IPR001610">
    <property type="entry name" value="PAC"/>
</dbReference>
<organism evidence="20 21">
    <name type="scientific">Pseudaquabacterium pictum</name>
    <dbReference type="NCBI Taxonomy" id="2315236"/>
    <lineage>
        <taxon>Bacteria</taxon>
        <taxon>Pseudomonadati</taxon>
        <taxon>Pseudomonadota</taxon>
        <taxon>Betaproteobacteria</taxon>
        <taxon>Burkholderiales</taxon>
        <taxon>Sphaerotilaceae</taxon>
        <taxon>Pseudaquabacterium</taxon>
    </lineage>
</organism>
<dbReference type="RefSeq" id="WP_137731734.1">
    <property type="nucleotide sequence ID" value="NZ_BJCL01000002.1"/>
</dbReference>
<dbReference type="PANTHER" id="PTHR43065">
    <property type="entry name" value="SENSOR HISTIDINE KINASE"/>
    <property type="match status" value="1"/>
</dbReference>
<sequence length="835" mass="89425">MKRWTTWFWPALVGLLALLTTAWLTSHERELQQRDLRRNFDFGLRQAATQVEQRMASYEQMLRGVRGLFDASSEVSPQDFDRYVDLLQAGADFAGLRGIGHAPLQDPADAPRAPVALLAPAGGARITAPGSDLLARPQLRAAMLQARDAGGAVMTPLVRPDNPADGSEPGVLLFMALYTPGQPLLTAADRRQHLRGWVFAAFRLDDLVASLYGQGTPGLDLRIHDGASIDAGSRIFPASVADAPGRTPRFDAQEYIGVPGHTWTLWARSTPAFEHQPGQDPAQVIAVAGTAMGAALTLLAWLLLTGRDRAQAAAREMTRQLQDSERQYRRIVETASEGIWMVDAQGLTTFANPALLRLLGCAAGDLTGRPWADFMDADGGVALHGAGAGAAVAQHDIRFRRPDGSQLWAQVSASRIVDEAGQGAGMLAMVTDVSQRHQDEARRTLLEDQLRQSQKMEAIGTLAGGIAHDFNNILAAILGNVALVQQDLGSSHPSQPRLQQIAQAGARARSLVQQIVTFSRQQPQALVVQPLRPLLEETVKLLRATLPARVQLVLQGATEPLPVAADATQLQQVLLNLCTNAWHALPGDSGRIAVGLDSTVLDAGLAERLGGLHPGPHVHVWVQDDGTGMDEATRQRIFEPFYTTKPVGQGTGLGLAVVHGIVTSHGGAITVDSTPGRGSTFHLYFPQAQQALAAPDSSASTPLRLLGQGRHVLYVDDDPVMGLMVETLLLRQGWRVSCLDDPRAALARAQQAGDAVDVVVTDFNMPGLSGLELARTLADSRPALPVVITSGYITDGLRAEARQAGVRQLLQKEHTLDQLGPLLVQVLAEASHPGG</sequence>
<evidence type="ECO:0000259" key="15">
    <source>
        <dbReference type="PROSITE" id="PS50109"/>
    </source>
</evidence>
<feature type="domain" description="PAC" evidence="18">
    <location>
        <begin position="393"/>
        <end position="445"/>
    </location>
</feature>
<evidence type="ECO:0000259" key="18">
    <source>
        <dbReference type="PROSITE" id="PS50113"/>
    </source>
</evidence>
<dbReference type="InterPro" id="IPR036890">
    <property type="entry name" value="HATPase_C_sf"/>
</dbReference>
<dbReference type="InterPro" id="IPR042240">
    <property type="entry name" value="CHASE_sf"/>
</dbReference>
<dbReference type="SUPFAM" id="SSF55874">
    <property type="entry name" value="ATPase domain of HSP90 chaperone/DNA topoisomerase II/histidine kinase"/>
    <property type="match status" value="1"/>
</dbReference>
<evidence type="ECO:0000256" key="12">
    <source>
        <dbReference type="ARBA" id="ARBA00023136"/>
    </source>
</evidence>
<dbReference type="PROSITE" id="PS50112">
    <property type="entry name" value="PAS"/>
    <property type="match status" value="1"/>
</dbReference>
<dbReference type="GO" id="GO:0006355">
    <property type="term" value="P:regulation of DNA-templated transcription"/>
    <property type="evidence" value="ECO:0007669"/>
    <property type="project" value="InterPro"/>
</dbReference>
<dbReference type="PROSITE" id="PS50113">
    <property type="entry name" value="PAC"/>
    <property type="match status" value="1"/>
</dbReference>
<dbReference type="GO" id="GO:0000155">
    <property type="term" value="F:phosphorelay sensor kinase activity"/>
    <property type="evidence" value="ECO:0007669"/>
    <property type="project" value="InterPro"/>
</dbReference>
<dbReference type="SMART" id="SM00448">
    <property type="entry name" value="REC"/>
    <property type="match status" value="1"/>
</dbReference>
<feature type="modified residue" description="4-aspartylphosphate" evidence="13">
    <location>
        <position position="762"/>
    </location>
</feature>
<dbReference type="Pfam" id="PF00512">
    <property type="entry name" value="HisKA"/>
    <property type="match status" value="1"/>
</dbReference>
<dbReference type="PANTHER" id="PTHR43065:SF42">
    <property type="entry name" value="TWO-COMPONENT SENSOR PPRA"/>
    <property type="match status" value="1"/>
</dbReference>
<name>A0A480ATD4_9BURK</name>
<feature type="domain" description="CHASE" evidence="19">
    <location>
        <begin position="111"/>
        <end position="266"/>
    </location>
</feature>
<dbReference type="OrthoDB" id="9763119at2"/>
<evidence type="ECO:0000256" key="4">
    <source>
        <dbReference type="ARBA" id="ARBA00022553"/>
    </source>
</evidence>
<keyword evidence="12" id="KW-0472">Membrane</keyword>
<feature type="domain" description="PAS" evidence="17">
    <location>
        <begin position="324"/>
        <end position="369"/>
    </location>
</feature>
<dbReference type="Pfam" id="PF02518">
    <property type="entry name" value="HATPase_c"/>
    <property type="match status" value="1"/>
</dbReference>